<evidence type="ECO:0000313" key="2">
    <source>
        <dbReference type="EMBL" id="KAK4118100.1"/>
    </source>
</evidence>
<comment type="caution">
    <text evidence="2">The sequence shown here is derived from an EMBL/GenBank/DDBJ whole genome shotgun (WGS) entry which is preliminary data.</text>
</comment>
<dbReference type="AlphaFoldDB" id="A0AAN6YXT4"/>
<keyword evidence="3" id="KW-1185">Reference proteome</keyword>
<dbReference type="Pfam" id="PF06985">
    <property type="entry name" value="HET"/>
    <property type="match status" value="1"/>
</dbReference>
<dbReference type="PANTHER" id="PTHR33112:SF16">
    <property type="entry name" value="HETEROKARYON INCOMPATIBILITY DOMAIN-CONTAINING PROTEIN"/>
    <property type="match status" value="1"/>
</dbReference>
<organism evidence="2 3">
    <name type="scientific">Parathielavia appendiculata</name>
    <dbReference type="NCBI Taxonomy" id="2587402"/>
    <lineage>
        <taxon>Eukaryota</taxon>
        <taxon>Fungi</taxon>
        <taxon>Dikarya</taxon>
        <taxon>Ascomycota</taxon>
        <taxon>Pezizomycotina</taxon>
        <taxon>Sordariomycetes</taxon>
        <taxon>Sordariomycetidae</taxon>
        <taxon>Sordariales</taxon>
        <taxon>Chaetomiaceae</taxon>
        <taxon>Parathielavia</taxon>
    </lineage>
</organism>
<dbReference type="Proteomes" id="UP001302602">
    <property type="component" value="Unassembled WGS sequence"/>
</dbReference>
<dbReference type="EMBL" id="MU853285">
    <property type="protein sequence ID" value="KAK4118100.1"/>
    <property type="molecule type" value="Genomic_DNA"/>
</dbReference>
<evidence type="ECO:0000259" key="1">
    <source>
        <dbReference type="Pfam" id="PF06985"/>
    </source>
</evidence>
<name>A0AAN6YXT4_9PEZI</name>
<dbReference type="InterPro" id="IPR010730">
    <property type="entry name" value="HET"/>
</dbReference>
<proteinExistence type="predicted"/>
<reference evidence="2" key="2">
    <citation type="submission" date="2023-05" db="EMBL/GenBank/DDBJ databases">
        <authorList>
            <consortium name="Lawrence Berkeley National Laboratory"/>
            <person name="Steindorff A."/>
            <person name="Hensen N."/>
            <person name="Bonometti L."/>
            <person name="Westerberg I."/>
            <person name="Brannstrom I.O."/>
            <person name="Guillou S."/>
            <person name="Cros-Aarteil S."/>
            <person name="Calhoun S."/>
            <person name="Haridas S."/>
            <person name="Kuo A."/>
            <person name="Mondo S."/>
            <person name="Pangilinan J."/>
            <person name="Riley R."/>
            <person name="Labutti K."/>
            <person name="Andreopoulos B."/>
            <person name="Lipzen A."/>
            <person name="Chen C."/>
            <person name="Yanf M."/>
            <person name="Daum C."/>
            <person name="Ng V."/>
            <person name="Clum A."/>
            <person name="Ohm R."/>
            <person name="Martin F."/>
            <person name="Silar P."/>
            <person name="Natvig D."/>
            <person name="Lalanne C."/>
            <person name="Gautier V."/>
            <person name="Ament-Velasquez S.L."/>
            <person name="Kruys A."/>
            <person name="Hutchinson M.I."/>
            <person name="Powell A.J."/>
            <person name="Barry K."/>
            <person name="Miller A.N."/>
            <person name="Grigoriev I.V."/>
            <person name="Debuchy R."/>
            <person name="Gladieux P."/>
            <person name="Thoren M.H."/>
            <person name="Johannesson H."/>
        </authorList>
    </citation>
    <scope>NUCLEOTIDE SEQUENCE</scope>
    <source>
        <strain evidence="2">CBS 731.68</strain>
    </source>
</reference>
<gene>
    <name evidence="2" type="ORF">N657DRAFT_584232</name>
</gene>
<accession>A0AAN6YXT4</accession>
<sequence length="646" mass="71969">MLSNDPVSPCNICGELNTENKDSFTFEPAAIAQSADGGCATCQLLTKSLAHARPDFIIEVDKVEAKRREGGPLALTYLVKNSPSEETVEVYAHRDMPTPYPWIGFGTEVSADSSSEECFNLVQGWISDCLANHSQCPLSQLPELPTRVVHVGSANQPPRLHITQQHERAEYLALSHCWGPPAKAAVTIKTTVDTLQQFQVEIPWAMLSNTFRDAILITRRLGYQYLWIDSLCIIQGDAHDWVIEASRMAGVYANAFLVIAASGASDGDGGCFRGGRNASSEGVLRLECPGREGGGTSFAYVRRSRKGFYFTLAEMRGGEYTHGWRSAFGQPLETRAWTFQEEELATRMLFYTDDELQWRCSTANACECRGSREALVTSPLRLTLANAKRQTPRVKVETWYSLVSEYTRRDMTYLSDRLPGLSGIAACWERAEGDTYHAGLWSRELPRHLLWFAHSVGFMAPDRGSRRHQAYYAPSWSWASISGAVVHIRDAGDIQVRVVDVQTEPATANRFGPVKRGNLVLSGRLIPIKLEFVPPTSKEYPALIKVIDPRIDRETQDIGAITPDVQTIHGDLEIDFHQLHYLLPVACQREIQGATLTKAMPIASLVLRRSESSPRWFERVGLSVTVYQSGWEGLTRGVVESEINII</sequence>
<protein>
    <submittedName>
        <fullName evidence="2">HET-domain-containing protein</fullName>
    </submittedName>
</protein>
<dbReference type="RefSeq" id="XP_062641873.1">
    <property type="nucleotide sequence ID" value="XM_062789735.1"/>
</dbReference>
<dbReference type="PANTHER" id="PTHR33112">
    <property type="entry name" value="DOMAIN PROTEIN, PUTATIVE-RELATED"/>
    <property type="match status" value="1"/>
</dbReference>
<dbReference type="GeneID" id="87826505"/>
<feature type="domain" description="Heterokaryon incompatibility" evidence="1">
    <location>
        <begin position="171"/>
        <end position="341"/>
    </location>
</feature>
<reference evidence="2" key="1">
    <citation type="journal article" date="2023" name="Mol. Phylogenet. Evol.">
        <title>Genome-scale phylogeny and comparative genomics of the fungal order Sordariales.</title>
        <authorList>
            <person name="Hensen N."/>
            <person name="Bonometti L."/>
            <person name="Westerberg I."/>
            <person name="Brannstrom I.O."/>
            <person name="Guillou S."/>
            <person name="Cros-Aarteil S."/>
            <person name="Calhoun S."/>
            <person name="Haridas S."/>
            <person name="Kuo A."/>
            <person name="Mondo S."/>
            <person name="Pangilinan J."/>
            <person name="Riley R."/>
            <person name="LaButti K."/>
            <person name="Andreopoulos B."/>
            <person name="Lipzen A."/>
            <person name="Chen C."/>
            <person name="Yan M."/>
            <person name="Daum C."/>
            <person name="Ng V."/>
            <person name="Clum A."/>
            <person name="Steindorff A."/>
            <person name="Ohm R.A."/>
            <person name="Martin F."/>
            <person name="Silar P."/>
            <person name="Natvig D.O."/>
            <person name="Lalanne C."/>
            <person name="Gautier V."/>
            <person name="Ament-Velasquez S.L."/>
            <person name="Kruys A."/>
            <person name="Hutchinson M.I."/>
            <person name="Powell A.J."/>
            <person name="Barry K."/>
            <person name="Miller A.N."/>
            <person name="Grigoriev I.V."/>
            <person name="Debuchy R."/>
            <person name="Gladieux P."/>
            <person name="Hiltunen Thoren M."/>
            <person name="Johannesson H."/>
        </authorList>
    </citation>
    <scope>NUCLEOTIDE SEQUENCE</scope>
    <source>
        <strain evidence="2">CBS 731.68</strain>
    </source>
</reference>
<evidence type="ECO:0000313" key="3">
    <source>
        <dbReference type="Proteomes" id="UP001302602"/>
    </source>
</evidence>